<keyword evidence="3" id="KW-1185">Reference proteome</keyword>
<evidence type="ECO:0000313" key="3">
    <source>
        <dbReference type="Proteomes" id="UP000308874"/>
    </source>
</evidence>
<dbReference type="EMBL" id="MK504443">
    <property type="protein sequence ID" value="QBJ03456.1"/>
    <property type="molecule type" value="Genomic_DNA"/>
</dbReference>
<accession>A0A4Y5FEK8</accession>
<dbReference type="Proteomes" id="UP000308874">
    <property type="component" value="Segment"/>
</dbReference>
<evidence type="ECO:0000256" key="1">
    <source>
        <dbReference type="SAM" id="MobiDB-lite"/>
    </source>
</evidence>
<feature type="region of interest" description="Disordered" evidence="1">
    <location>
        <begin position="85"/>
        <end position="104"/>
    </location>
</feature>
<proteinExistence type="predicted"/>
<evidence type="ECO:0000313" key="2">
    <source>
        <dbReference type="EMBL" id="QBJ03456.1"/>
    </source>
</evidence>
<gene>
    <name evidence="2" type="ORF">B521_0106</name>
</gene>
<reference evidence="2 3" key="1">
    <citation type="submission" date="2019-02" db="EMBL/GenBank/DDBJ databases">
        <title>Isolation of virulent Lactobacillus brevis phages.</title>
        <authorList>
            <person name="Feyereisen M."/>
            <person name="Mahony J."/>
            <person name="O'Sullivan T."/>
            <person name="van Sinderen D."/>
        </authorList>
    </citation>
    <scope>NUCLEOTIDE SEQUENCE [LARGE SCALE GENOMIC DNA]</scope>
</reference>
<sequence>MADITHGTWIKGGKAVDAVYQNGVKAYGRNLFSVRDWNAKPDLVSNFIPYMNIQLEPNTAYTLTTNISRNGDGWSDVFLFKDNETPATPTSGADSVSGRTLTTSSTGNVKVGMRNYSVSDGTNWIKLEKGTIATPWSPAPEDVLK</sequence>
<organism evidence="2 3">
    <name type="scientific">Lactobacillus phage 521B</name>
    <dbReference type="NCBI Taxonomy" id="2510942"/>
    <lineage>
        <taxon>Viruses</taxon>
        <taxon>Duplodnaviria</taxon>
        <taxon>Heunggongvirae</taxon>
        <taxon>Uroviricota</taxon>
        <taxon>Caudoviricetes</taxon>
        <taxon>Herelleviridae</taxon>
        <taxon>Tybeckvirus</taxon>
        <taxon>Tybeckvirus tv521B</taxon>
    </lineage>
</organism>
<protein>
    <submittedName>
        <fullName evidence="2">Structural protein</fullName>
    </submittedName>
</protein>
<name>A0A4Y5FEK8_9CAUD</name>